<reference evidence="2 3" key="1">
    <citation type="journal article" date="2018" name="Cell">
        <title>The Chara Genome: Secondary Complexity and Implications for Plant Terrestrialization.</title>
        <authorList>
            <person name="Nishiyama T."/>
            <person name="Sakayama H."/>
            <person name="Vries J.D."/>
            <person name="Buschmann H."/>
            <person name="Saint-Marcoux D."/>
            <person name="Ullrich K.K."/>
            <person name="Haas F.B."/>
            <person name="Vanderstraeten L."/>
            <person name="Becker D."/>
            <person name="Lang D."/>
            <person name="Vosolsobe S."/>
            <person name="Rombauts S."/>
            <person name="Wilhelmsson P.K.I."/>
            <person name="Janitza P."/>
            <person name="Kern R."/>
            <person name="Heyl A."/>
            <person name="Rumpler F."/>
            <person name="Villalobos L.I.A.C."/>
            <person name="Clay J.M."/>
            <person name="Skokan R."/>
            <person name="Toyoda A."/>
            <person name="Suzuki Y."/>
            <person name="Kagoshima H."/>
            <person name="Schijlen E."/>
            <person name="Tajeshwar N."/>
            <person name="Catarino B."/>
            <person name="Hetherington A.J."/>
            <person name="Saltykova A."/>
            <person name="Bonnot C."/>
            <person name="Breuninger H."/>
            <person name="Symeonidi A."/>
            <person name="Radhakrishnan G.V."/>
            <person name="Van Nieuwerburgh F."/>
            <person name="Deforce D."/>
            <person name="Chang C."/>
            <person name="Karol K.G."/>
            <person name="Hedrich R."/>
            <person name="Ulvskov P."/>
            <person name="Glockner G."/>
            <person name="Delwiche C.F."/>
            <person name="Petrasek J."/>
            <person name="Van de Peer Y."/>
            <person name="Friml J."/>
            <person name="Beilby M."/>
            <person name="Dolan L."/>
            <person name="Kohara Y."/>
            <person name="Sugano S."/>
            <person name="Fujiyama A."/>
            <person name="Delaux P.-M."/>
            <person name="Quint M."/>
            <person name="TheiBen G."/>
            <person name="Hagemann M."/>
            <person name="Harholt J."/>
            <person name="Dunand C."/>
            <person name="Zachgo S."/>
            <person name="Langdale J."/>
            <person name="Maumus F."/>
            <person name="Straeten D.V.D."/>
            <person name="Gould S.B."/>
            <person name="Rensing S.A."/>
        </authorList>
    </citation>
    <scope>NUCLEOTIDE SEQUENCE [LARGE SCALE GENOMIC DNA]</scope>
    <source>
        <strain evidence="2 3">S276</strain>
    </source>
</reference>
<sequence length="121" mass="12811">MQGMQHGNRVVSTRQHKQGNSTAGDNRATGPAARQPWSGAQGTCNKATNLQGTQAANTGRHDQRMRSTAAKRKATPTAQPHYTANTSTCEEPHAKQAGQAAGQRQSADKDVRTSNAEQSGT</sequence>
<feature type="compositionally biased region" description="Polar residues" evidence="1">
    <location>
        <begin position="38"/>
        <end position="57"/>
    </location>
</feature>
<feature type="compositionally biased region" description="Polar residues" evidence="1">
    <location>
        <begin position="10"/>
        <end position="24"/>
    </location>
</feature>
<keyword evidence="3" id="KW-1185">Reference proteome</keyword>
<gene>
    <name evidence="2" type="ORF">CBR_g37425</name>
</gene>
<protein>
    <submittedName>
        <fullName evidence="2">Uncharacterized protein</fullName>
    </submittedName>
</protein>
<dbReference type="AlphaFoldDB" id="A0A388LMW9"/>
<evidence type="ECO:0000313" key="2">
    <source>
        <dbReference type="EMBL" id="GBG83621.1"/>
    </source>
</evidence>
<feature type="compositionally biased region" description="Polar residues" evidence="1">
    <location>
        <begin position="76"/>
        <end position="89"/>
    </location>
</feature>
<dbReference type="Gramene" id="GBG83621">
    <property type="protein sequence ID" value="GBG83621"/>
    <property type="gene ID" value="CBR_g37425"/>
</dbReference>
<evidence type="ECO:0000256" key="1">
    <source>
        <dbReference type="SAM" id="MobiDB-lite"/>
    </source>
</evidence>
<name>A0A388LMW9_CHABU</name>
<dbReference type="Proteomes" id="UP000265515">
    <property type="component" value="Unassembled WGS sequence"/>
</dbReference>
<proteinExistence type="predicted"/>
<evidence type="ECO:0000313" key="3">
    <source>
        <dbReference type="Proteomes" id="UP000265515"/>
    </source>
</evidence>
<accession>A0A388LMW9</accession>
<comment type="caution">
    <text evidence="2">The sequence shown here is derived from an EMBL/GenBank/DDBJ whole genome shotgun (WGS) entry which is preliminary data.</text>
</comment>
<organism evidence="2 3">
    <name type="scientific">Chara braunii</name>
    <name type="common">Braun's stonewort</name>
    <dbReference type="NCBI Taxonomy" id="69332"/>
    <lineage>
        <taxon>Eukaryota</taxon>
        <taxon>Viridiplantae</taxon>
        <taxon>Streptophyta</taxon>
        <taxon>Charophyceae</taxon>
        <taxon>Charales</taxon>
        <taxon>Characeae</taxon>
        <taxon>Chara</taxon>
    </lineage>
</organism>
<feature type="region of interest" description="Disordered" evidence="1">
    <location>
        <begin position="1"/>
        <end position="121"/>
    </location>
</feature>
<dbReference type="EMBL" id="BFEA01000445">
    <property type="protein sequence ID" value="GBG83621.1"/>
    <property type="molecule type" value="Genomic_DNA"/>
</dbReference>
<feature type="compositionally biased region" description="Low complexity" evidence="1">
    <location>
        <begin position="95"/>
        <end position="105"/>
    </location>
</feature>